<dbReference type="EMBL" id="UYRT01078837">
    <property type="protein sequence ID" value="VDN19341.1"/>
    <property type="molecule type" value="Genomic_DNA"/>
</dbReference>
<keyword evidence="1" id="KW-0472">Membrane</keyword>
<keyword evidence="3" id="KW-1185">Reference proteome</keyword>
<dbReference type="InterPro" id="IPR002591">
    <property type="entry name" value="Phosphodiest/P_Trfase"/>
</dbReference>
<dbReference type="PANTHER" id="PTHR23072:SF0">
    <property type="entry name" value="GPI ETHANOLAMINE PHOSPHATE TRANSFERASE 2"/>
    <property type="match status" value="1"/>
</dbReference>
<dbReference type="GO" id="GO:0051267">
    <property type="term" value="F:CP2 mannose-ethanolamine phosphotransferase activity"/>
    <property type="evidence" value="ECO:0007669"/>
    <property type="project" value="TreeGrafter"/>
</dbReference>
<keyword evidence="1" id="KW-0812">Transmembrane</keyword>
<dbReference type="InterPro" id="IPR039527">
    <property type="entry name" value="PIGG/GPI7"/>
</dbReference>
<organism evidence="4">
    <name type="scientific">Gongylonema pulchrum</name>
    <dbReference type="NCBI Taxonomy" id="637853"/>
    <lineage>
        <taxon>Eukaryota</taxon>
        <taxon>Metazoa</taxon>
        <taxon>Ecdysozoa</taxon>
        <taxon>Nematoda</taxon>
        <taxon>Chromadorea</taxon>
        <taxon>Rhabditida</taxon>
        <taxon>Spirurina</taxon>
        <taxon>Spiruromorpha</taxon>
        <taxon>Spiruroidea</taxon>
        <taxon>Gongylonematidae</taxon>
        <taxon>Gongylonema</taxon>
    </lineage>
</organism>
<evidence type="ECO:0000256" key="1">
    <source>
        <dbReference type="SAM" id="Phobius"/>
    </source>
</evidence>
<reference evidence="2 3" key="2">
    <citation type="submission" date="2018-11" db="EMBL/GenBank/DDBJ databases">
        <authorList>
            <consortium name="Pathogen Informatics"/>
        </authorList>
    </citation>
    <scope>NUCLEOTIDE SEQUENCE [LARGE SCALE GENOMIC DNA]</scope>
</reference>
<dbReference type="Pfam" id="PF01663">
    <property type="entry name" value="Phosphodiest"/>
    <property type="match status" value="1"/>
</dbReference>
<dbReference type="GO" id="GO:0006506">
    <property type="term" value="P:GPI anchor biosynthetic process"/>
    <property type="evidence" value="ECO:0007669"/>
    <property type="project" value="InterPro"/>
</dbReference>
<evidence type="ECO:0000313" key="3">
    <source>
        <dbReference type="Proteomes" id="UP000271098"/>
    </source>
</evidence>
<dbReference type="WBParaSite" id="GPUH_0001184701-mRNA-1">
    <property type="protein sequence ID" value="GPUH_0001184701-mRNA-1"/>
    <property type="gene ID" value="GPUH_0001184701"/>
</dbReference>
<dbReference type="Proteomes" id="UP000271098">
    <property type="component" value="Unassembled WGS sequence"/>
</dbReference>
<dbReference type="GO" id="GO:0005789">
    <property type="term" value="C:endoplasmic reticulum membrane"/>
    <property type="evidence" value="ECO:0007669"/>
    <property type="project" value="TreeGrafter"/>
</dbReference>
<accession>A0A183DSZ2</accession>
<sequence length="505" mass="56356">MISLINLFFIPTKQQCALQEKLFCVAAECFWKLFTSKAGIGCPKSLVKKPSAAGPGGTKMALTAGVVPSFTDIVLNFATTSISNDNIIDQLKGNGYRLTFCGDETWLQLFPGRFDNHSVGTTSFYVNDYKEALTAGVVPSFVDIVLNFATTSISNDNIIDQLKGNGYRLTFCGDETWLQLFPGRFDNHSVGTTSFYVNDYKEVDEQVTQCMNEKLQNDTIGTWDLMILHYLGLDHIGHSLSGMHSEISNKLVEMDTVIAELYRKLHEVYQRNFYIIVLGDHGMTEGGSHGVALIEQVDIVPTLASLFDVRIPNENLGVTMLPRIATDPLDPSVMVSLLRNSQQFQDLGKTFLVAFIEQVDIVPTLASLFDVRIPNENLGVTMLPRIATEPLDPSVMVSLLQNSQQFQDLGVRKYCTRDSSLAPYSLVSECSERLREIQAWLILLETNFDNGQIMAGIALSFSVSLSVCVCVFFFCNIKIGKKTLLCCHFLWLMQIFPIYEVIFAH</sequence>
<dbReference type="AlphaFoldDB" id="A0A183DSZ2"/>
<protein>
    <submittedName>
        <fullName evidence="4">GPI ethanolamine phosphate transferase 2</fullName>
    </submittedName>
</protein>
<reference evidence="4" key="1">
    <citation type="submission" date="2016-06" db="UniProtKB">
        <authorList>
            <consortium name="WormBaseParasite"/>
        </authorList>
    </citation>
    <scope>IDENTIFICATION</scope>
</reference>
<feature type="transmembrane region" description="Helical" evidence="1">
    <location>
        <begin position="484"/>
        <end position="504"/>
    </location>
</feature>
<dbReference type="SUPFAM" id="SSF53649">
    <property type="entry name" value="Alkaline phosphatase-like"/>
    <property type="match status" value="1"/>
</dbReference>
<gene>
    <name evidence="2" type="ORF">GPUH_LOCUS11833</name>
</gene>
<dbReference type="InterPro" id="IPR017850">
    <property type="entry name" value="Alkaline_phosphatase_core_sf"/>
</dbReference>
<dbReference type="Gene3D" id="3.40.720.10">
    <property type="entry name" value="Alkaline Phosphatase, subunit A"/>
    <property type="match status" value="1"/>
</dbReference>
<dbReference type="PANTHER" id="PTHR23072">
    <property type="entry name" value="PHOSPHATIDYLINOSITOL GLYCAN-RELATED"/>
    <property type="match status" value="1"/>
</dbReference>
<feature type="transmembrane region" description="Helical" evidence="1">
    <location>
        <begin position="453"/>
        <end position="477"/>
    </location>
</feature>
<dbReference type="OrthoDB" id="272139at2759"/>
<name>A0A183DSZ2_9BILA</name>
<keyword evidence="1" id="KW-1133">Transmembrane helix</keyword>
<proteinExistence type="predicted"/>
<evidence type="ECO:0000313" key="2">
    <source>
        <dbReference type="EMBL" id="VDN19341.1"/>
    </source>
</evidence>
<evidence type="ECO:0000313" key="4">
    <source>
        <dbReference type="WBParaSite" id="GPUH_0001184701-mRNA-1"/>
    </source>
</evidence>